<dbReference type="Gramene" id="evm.model.01.1659">
    <property type="protein sequence ID" value="cds.evm.model.01.1659"/>
    <property type="gene ID" value="evm.TU.01.1659"/>
</dbReference>
<feature type="region of interest" description="Disordered" evidence="1">
    <location>
        <begin position="85"/>
        <end position="118"/>
    </location>
</feature>
<sequence>MIYRIEDRFWVKAIIVEEVEKSPNNKKHASTQLIIKQEVPQVLPSVSAAASSGKQALVSIHQVKFSGSQPKMAFLEPSCPLPVFEGIEGSQTKKDEAEDAKDVEEEEEEEIPTKSPTM</sequence>
<dbReference type="EnsemblPlants" id="evm.model.01.1659">
    <property type="protein sequence ID" value="cds.evm.model.01.1659"/>
    <property type="gene ID" value="evm.TU.01.1659"/>
</dbReference>
<keyword evidence="3" id="KW-1185">Reference proteome</keyword>
<dbReference type="Proteomes" id="UP000596661">
    <property type="component" value="Chromosome 1"/>
</dbReference>
<evidence type="ECO:0000256" key="1">
    <source>
        <dbReference type="SAM" id="MobiDB-lite"/>
    </source>
</evidence>
<proteinExistence type="predicted"/>
<accession>A0A803NI04</accession>
<dbReference type="EMBL" id="UZAU01000042">
    <property type="status" value="NOT_ANNOTATED_CDS"/>
    <property type="molecule type" value="Genomic_DNA"/>
</dbReference>
<name>A0A803NI04_CANSA</name>
<dbReference type="AlphaFoldDB" id="A0A803NI04"/>
<organism evidence="2 3">
    <name type="scientific">Cannabis sativa</name>
    <name type="common">Hemp</name>
    <name type="synonym">Marijuana</name>
    <dbReference type="NCBI Taxonomy" id="3483"/>
    <lineage>
        <taxon>Eukaryota</taxon>
        <taxon>Viridiplantae</taxon>
        <taxon>Streptophyta</taxon>
        <taxon>Embryophyta</taxon>
        <taxon>Tracheophyta</taxon>
        <taxon>Spermatophyta</taxon>
        <taxon>Magnoliopsida</taxon>
        <taxon>eudicotyledons</taxon>
        <taxon>Gunneridae</taxon>
        <taxon>Pentapetalae</taxon>
        <taxon>rosids</taxon>
        <taxon>fabids</taxon>
        <taxon>Rosales</taxon>
        <taxon>Cannabaceae</taxon>
        <taxon>Cannabis</taxon>
    </lineage>
</organism>
<reference evidence="2" key="1">
    <citation type="submission" date="2018-11" db="EMBL/GenBank/DDBJ databases">
        <authorList>
            <person name="Grassa J C."/>
        </authorList>
    </citation>
    <scope>NUCLEOTIDE SEQUENCE [LARGE SCALE GENOMIC DNA]</scope>
</reference>
<feature type="compositionally biased region" description="Acidic residues" evidence="1">
    <location>
        <begin position="97"/>
        <end position="110"/>
    </location>
</feature>
<reference evidence="2" key="2">
    <citation type="submission" date="2021-03" db="UniProtKB">
        <authorList>
            <consortium name="EnsemblPlants"/>
        </authorList>
    </citation>
    <scope>IDENTIFICATION</scope>
</reference>
<evidence type="ECO:0000313" key="2">
    <source>
        <dbReference type="EnsemblPlants" id="cds.evm.model.01.1659"/>
    </source>
</evidence>
<evidence type="ECO:0000313" key="3">
    <source>
        <dbReference type="Proteomes" id="UP000596661"/>
    </source>
</evidence>
<protein>
    <submittedName>
        <fullName evidence="2">Uncharacterized protein</fullName>
    </submittedName>
</protein>